<evidence type="ECO:0000313" key="2">
    <source>
        <dbReference type="Proteomes" id="UP000177263"/>
    </source>
</evidence>
<name>A0A1F7YQ49_9BACT</name>
<proteinExistence type="predicted"/>
<dbReference type="Proteomes" id="UP000177263">
    <property type="component" value="Unassembled WGS sequence"/>
</dbReference>
<evidence type="ECO:0000313" key="1">
    <source>
        <dbReference type="EMBL" id="OGM28738.1"/>
    </source>
</evidence>
<gene>
    <name evidence="1" type="ORF">A2801_03525</name>
</gene>
<dbReference type="EMBL" id="MGGM01000024">
    <property type="protein sequence ID" value="OGM28738.1"/>
    <property type="molecule type" value="Genomic_DNA"/>
</dbReference>
<protein>
    <submittedName>
        <fullName evidence="1">Uncharacterized protein</fullName>
    </submittedName>
</protein>
<dbReference type="AlphaFoldDB" id="A0A1F7YQ49"/>
<organism evidence="1 2">
    <name type="scientific">Candidatus Woesebacteria bacterium RIFCSPHIGHO2_01_FULL_41_10</name>
    <dbReference type="NCBI Taxonomy" id="1802500"/>
    <lineage>
        <taxon>Bacteria</taxon>
        <taxon>Candidatus Woeseibacteriota</taxon>
    </lineage>
</organism>
<reference evidence="1 2" key="1">
    <citation type="journal article" date="2016" name="Nat. Commun.">
        <title>Thousands of microbial genomes shed light on interconnected biogeochemical processes in an aquifer system.</title>
        <authorList>
            <person name="Anantharaman K."/>
            <person name="Brown C.T."/>
            <person name="Hug L.A."/>
            <person name="Sharon I."/>
            <person name="Castelle C.J."/>
            <person name="Probst A.J."/>
            <person name="Thomas B.C."/>
            <person name="Singh A."/>
            <person name="Wilkins M.J."/>
            <person name="Karaoz U."/>
            <person name="Brodie E.L."/>
            <person name="Williams K.H."/>
            <person name="Hubbard S.S."/>
            <person name="Banfield J.F."/>
        </authorList>
    </citation>
    <scope>NUCLEOTIDE SEQUENCE [LARGE SCALE GENOMIC DNA]</scope>
</reference>
<comment type="caution">
    <text evidence="1">The sequence shown here is derived from an EMBL/GenBank/DDBJ whole genome shotgun (WGS) entry which is preliminary data.</text>
</comment>
<accession>A0A1F7YQ49</accession>
<sequence length="129" mass="13485">MASIFLIVVGGMLLVLMIGIAGLGAASNAVYAVEQSVENAVDEFVYQQPTVTITPLPSVTPAPLTRERSLSCTDTVGVLPQVMYIGIAEIRGGETVQVLAQLPNNMVEISVNGNTGNVAAIRLLNKGQC</sequence>